<keyword evidence="6" id="KW-1185">Reference proteome</keyword>
<comment type="pathway">
    <text evidence="1">Protein modification; protein ubiquitination.</text>
</comment>
<accession>A0AA39GD31</accession>
<dbReference type="AlphaFoldDB" id="A0AA39GD31"/>
<dbReference type="PROSITE" id="PS50181">
    <property type="entry name" value="FBOX"/>
    <property type="match status" value="1"/>
</dbReference>
<dbReference type="PANTHER" id="PTHR10706">
    <property type="entry name" value="F-BOX FAMILY PROTEIN"/>
    <property type="match status" value="1"/>
</dbReference>
<dbReference type="Pfam" id="PF12937">
    <property type="entry name" value="F-box-like"/>
    <property type="match status" value="1"/>
</dbReference>
<gene>
    <name evidence="5" type="ORF">NLU13_7596</name>
</gene>
<reference evidence="5" key="1">
    <citation type="submission" date="2022-10" db="EMBL/GenBank/DDBJ databases">
        <title>Determination and structural analysis of whole genome sequence of Sarocladium strictum F4-1.</title>
        <authorList>
            <person name="Hu L."/>
            <person name="Jiang Y."/>
        </authorList>
    </citation>
    <scope>NUCLEOTIDE SEQUENCE</scope>
    <source>
        <strain evidence="5">F4-1</strain>
    </source>
</reference>
<feature type="domain" description="F-box" evidence="4">
    <location>
        <begin position="151"/>
        <end position="197"/>
    </location>
</feature>
<comment type="caution">
    <text evidence="5">The sequence shown here is derived from an EMBL/GenBank/DDBJ whole genome shotgun (WGS) entry which is preliminary data.</text>
</comment>
<dbReference type="PANTHER" id="PTHR10706:SF130">
    <property type="entry name" value="F-BOX ONLY PROTEIN 31"/>
    <property type="match status" value="1"/>
</dbReference>
<dbReference type="InterPro" id="IPR036047">
    <property type="entry name" value="F-box-like_dom_sf"/>
</dbReference>
<evidence type="ECO:0000256" key="1">
    <source>
        <dbReference type="ARBA" id="ARBA00004906"/>
    </source>
</evidence>
<sequence>MHDCVFRRTELKLCKCFTASFNRQTELALTPQCIRLNVSDQASSCDHLLCCSTVKASDRVSGRTVGASEQGLGPYIPTLAVTSPSNYGNIDAENESNFQILSSVESPRAARDRPLKSAPRQGGGNPRKRARSSAEGSMAEERPGGNKATNESLLCKLPPELIDAVLEILEPLELVPVSATCRLLRKHAISDVHWQRHVQDNVPVVTVTSPSPMKSFHELYALHHQLWFLPKYKIWFCDLERTGRLIIARFNPAKASIEAYQLVVACTSKTYQQWAADPPVVIHKFEATTGLHKARPILFFAPGCGHNASNYKRSAKANPFFNEIPIPLDDRSEGIHNCLSRARALDDETVQGSLQTQFPYHNIWPPPTIPARDYIQSYSFDLPSESRPTCRAEASDQTFRIRRWMEMSGAIGIHMGEDISSYSTLDPKLYTPTETKPWRGIWAGDYSGHGFEFLLIHQPDDPPSTDAELGLVKLEDETDDEWEKRRLETRVFRGRLEAIKLTGDPNVPRGEYTFVADDLGPDGYVGLVHDAPLMGGDPRGTRVVRSKGHVALTGFVEDMFIESQLMLISHDRLAQYWVEFGHISYFQRVDIDKLLLD</sequence>
<evidence type="ECO:0000256" key="2">
    <source>
        <dbReference type="ARBA" id="ARBA00022786"/>
    </source>
</evidence>
<evidence type="ECO:0000313" key="5">
    <source>
        <dbReference type="EMBL" id="KAK0385118.1"/>
    </source>
</evidence>
<name>A0AA39GD31_SARSR</name>
<dbReference type="InterPro" id="IPR045048">
    <property type="entry name" value="FBXO31/39"/>
</dbReference>
<keyword evidence="2" id="KW-0833">Ubl conjugation pathway</keyword>
<protein>
    <recommendedName>
        <fullName evidence="4">F-box domain-containing protein</fullName>
    </recommendedName>
</protein>
<dbReference type="Gene3D" id="1.20.1280.50">
    <property type="match status" value="1"/>
</dbReference>
<feature type="region of interest" description="Disordered" evidence="3">
    <location>
        <begin position="104"/>
        <end position="150"/>
    </location>
</feature>
<evidence type="ECO:0000256" key="3">
    <source>
        <dbReference type="SAM" id="MobiDB-lite"/>
    </source>
</evidence>
<evidence type="ECO:0000259" key="4">
    <source>
        <dbReference type="PROSITE" id="PS50181"/>
    </source>
</evidence>
<dbReference type="Pfam" id="PF12014">
    <property type="entry name" value="Cyclin_D1_bind"/>
    <property type="match status" value="1"/>
</dbReference>
<dbReference type="SUPFAM" id="SSF81383">
    <property type="entry name" value="F-box domain"/>
    <property type="match status" value="1"/>
</dbReference>
<proteinExistence type="predicted"/>
<evidence type="ECO:0000313" key="6">
    <source>
        <dbReference type="Proteomes" id="UP001175261"/>
    </source>
</evidence>
<dbReference type="InterPro" id="IPR001810">
    <property type="entry name" value="F-box_dom"/>
</dbReference>
<organism evidence="5 6">
    <name type="scientific">Sarocladium strictum</name>
    <name type="common">Black bundle disease fungus</name>
    <name type="synonym">Acremonium strictum</name>
    <dbReference type="NCBI Taxonomy" id="5046"/>
    <lineage>
        <taxon>Eukaryota</taxon>
        <taxon>Fungi</taxon>
        <taxon>Dikarya</taxon>
        <taxon>Ascomycota</taxon>
        <taxon>Pezizomycotina</taxon>
        <taxon>Sordariomycetes</taxon>
        <taxon>Hypocreomycetidae</taxon>
        <taxon>Hypocreales</taxon>
        <taxon>Sarocladiaceae</taxon>
        <taxon>Sarocladium</taxon>
    </lineage>
</organism>
<dbReference type="Proteomes" id="UP001175261">
    <property type="component" value="Unassembled WGS sequence"/>
</dbReference>
<dbReference type="EMBL" id="JAPDFR010000007">
    <property type="protein sequence ID" value="KAK0385118.1"/>
    <property type="molecule type" value="Genomic_DNA"/>
</dbReference>